<evidence type="ECO:0000313" key="9">
    <source>
        <dbReference type="EMBL" id="CEG48927.1"/>
    </source>
</evidence>
<feature type="transmembrane region" description="Helical" evidence="7">
    <location>
        <begin position="204"/>
        <end position="223"/>
    </location>
</feature>
<dbReference type="SUPFAM" id="SSF103473">
    <property type="entry name" value="MFS general substrate transporter"/>
    <property type="match status" value="1"/>
</dbReference>
<proteinExistence type="inferred from homology"/>
<keyword evidence="10" id="KW-1185">Reference proteome</keyword>
<evidence type="ECO:0000313" key="10">
    <source>
        <dbReference type="Proteomes" id="UP000054928"/>
    </source>
</evidence>
<dbReference type="InterPro" id="IPR044770">
    <property type="entry name" value="MFS_spinster-like"/>
</dbReference>
<dbReference type="InterPro" id="IPR020846">
    <property type="entry name" value="MFS_dom"/>
</dbReference>
<feature type="transmembrane region" description="Helical" evidence="7">
    <location>
        <begin position="423"/>
        <end position="446"/>
    </location>
</feature>
<dbReference type="GO" id="GO:0016020">
    <property type="term" value="C:membrane"/>
    <property type="evidence" value="ECO:0007669"/>
    <property type="project" value="UniProtKB-SubCell"/>
</dbReference>
<dbReference type="CDD" id="cd17328">
    <property type="entry name" value="MFS_spinster_like"/>
    <property type="match status" value="1"/>
</dbReference>
<feature type="transmembrane region" description="Helical" evidence="7">
    <location>
        <begin position="467"/>
        <end position="488"/>
    </location>
</feature>
<dbReference type="EMBL" id="CCYD01003042">
    <property type="protein sequence ID" value="CEG48927.1"/>
    <property type="molecule type" value="Genomic_DNA"/>
</dbReference>
<evidence type="ECO:0000256" key="3">
    <source>
        <dbReference type="ARBA" id="ARBA00022692"/>
    </source>
</evidence>
<dbReference type="PANTHER" id="PTHR23505">
    <property type="entry name" value="SPINSTER"/>
    <property type="match status" value="1"/>
</dbReference>
<dbReference type="PANTHER" id="PTHR23505:SF79">
    <property type="entry name" value="PROTEIN SPINSTER"/>
    <property type="match status" value="1"/>
</dbReference>
<name>A0A0P1B2G0_PLAHL</name>
<evidence type="ECO:0000256" key="6">
    <source>
        <dbReference type="ARBA" id="ARBA00024338"/>
    </source>
</evidence>
<dbReference type="InterPro" id="IPR036259">
    <property type="entry name" value="MFS_trans_sf"/>
</dbReference>
<feature type="transmembrane region" description="Helical" evidence="7">
    <location>
        <begin position="172"/>
        <end position="197"/>
    </location>
</feature>
<accession>A0A0P1B2G0</accession>
<dbReference type="PROSITE" id="PS50850">
    <property type="entry name" value="MFS"/>
    <property type="match status" value="1"/>
</dbReference>
<evidence type="ECO:0000256" key="4">
    <source>
        <dbReference type="ARBA" id="ARBA00022989"/>
    </source>
</evidence>
<dbReference type="OMA" id="YICAAGL"/>
<dbReference type="RefSeq" id="XP_024585296.1">
    <property type="nucleotide sequence ID" value="XM_024720059.1"/>
</dbReference>
<comment type="similarity">
    <text evidence="6">Belongs to the major facilitator superfamily. Spinster (TC 2.A.1.49) family.</text>
</comment>
<protein>
    <submittedName>
        <fullName evidence="9">Major facilitator superfamily</fullName>
    </submittedName>
</protein>
<keyword evidence="2" id="KW-0813">Transport</keyword>
<evidence type="ECO:0000256" key="1">
    <source>
        <dbReference type="ARBA" id="ARBA00004141"/>
    </source>
</evidence>
<dbReference type="Gene3D" id="1.20.1250.20">
    <property type="entry name" value="MFS general substrate transporter like domains"/>
    <property type="match status" value="1"/>
</dbReference>
<keyword evidence="3 7" id="KW-0812">Transmembrane</keyword>
<dbReference type="GeneID" id="36401774"/>
<evidence type="ECO:0000259" key="8">
    <source>
        <dbReference type="PROSITE" id="PS50850"/>
    </source>
</evidence>
<dbReference type="STRING" id="4781.A0A0P1B2G0"/>
<feature type="domain" description="Major facilitator superfamily (MFS) profile" evidence="8">
    <location>
        <begin position="130"/>
        <end position="610"/>
    </location>
</feature>
<keyword evidence="4 7" id="KW-1133">Transmembrane helix</keyword>
<dbReference type="Pfam" id="PF07690">
    <property type="entry name" value="MFS_1"/>
    <property type="match status" value="1"/>
</dbReference>
<evidence type="ECO:0000256" key="5">
    <source>
        <dbReference type="ARBA" id="ARBA00023136"/>
    </source>
</evidence>
<dbReference type="InterPro" id="IPR011701">
    <property type="entry name" value="MFS"/>
</dbReference>
<dbReference type="Proteomes" id="UP000054928">
    <property type="component" value="Unassembled WGS sequence"/>
</dbReference>
<evidence type="ECO:0000256" key="2">
    <source>
        <dbReference type="ARBA" id="ARBA00022448"/>
    </source>
</evidence>
<feature type="transmembrane region" description="Helical" evidence="7">
    <location>
        <begin position="264"/>
        <end position="283"/>
    </location>
</feature>
<reference evidence="10" key="1">
    <citation type="submission" date="2014-09" db="EMBL/GenBank/DDBJ databases">
        <authorList>
            <person name="Sharma Rahul"/>
            <person name="Thines Marco"/>
        </authorList>
    </citation>
    <scope>NUCLEOTIDE SEQUENCE [LARGE SCALE GENOMIC DNA]</scope>
</reference>
<keyword evidence="5 7" id="KW-0472">Membrane</keyword>
<comment type="subcellular location">
    <subcellularLocation>
        <location evidence="1">Membrane</location>
        <topology evidence="1">Multi-pass membrane protein</topology>
    </subcellularLocation>
</comment>
<dbReference type="GO" id="GO:0022857">
    <property type="term" value="F:transmembrane transporter activity"/>
    <property type="evidence" value="ECO:0007669"/>
    <property type="project" value="InterPro"/>
</dbReference>
<dbReference type="OrthoDB" id="6770063at2759"/>
<dbReference type="AlphaFoldDB" id="A0A0P1B2G0"/>
<feature type="transmembrane region" description="Helical" evidence="7">
    <location>
        <begin position="583"/>
        <end position="604"/>
    </location>
</feature>
<sequence>MSLASRPYGSCSALEFYLNSSAMSFNLYEMSKSLSMGLLCGYPLSKILSQSTVFGSECIRENFTAVELIGGEDMPTFQVSTYGLYTTNSFLTAHLEDDVPETAWLLSRPLLSIEHKPRTCIMYQVGKQGAIVLLCCINLLNYIDRGIIPGAPEKFNHFITNTLDVSVLRQSVYFGLLTSAFIASYSIFSIVFGYFALTHRPFRIIALGMTVWVVAVAICGVAQASQSYYVLIIGRLVSGVGEASFQCTATPFINRHAPPAKRSLYLGIYLASITVGTAVGYIYGSIFASSGCGWAGAYFVEGIIMIGFIVCCLTIVPDELNQIPAHIVERDEIEHKQSSVAIVPNTPDDEEKARTTVFWEDQDRSQPLEKPSFLEEWWAIFTCWPFMLIILGHAAYTFSLAAMSTFSPAIFIGLRLFEDETTVSLIFGGLVAITGTIGTPLGGILVDYLAKKKPDEIGRRCVISVKALFYFMVAAVAFGLVMVAFTSLKVICLIFLTLCLFCMCALTVPETIAILELFPESRRSMAVAANTLVIHALGDVPSPIILGAIKDAWAPDCGTVEIDGEAGLNPACAEDHVGLRNVLLFAVLWLVWGVIFWGVAVIVLKQKQEEEKRHAARRGLMVSAL</sequence>
<evidence type="ECO:0000256" key="7">
    <source>
        <dbReference type="SAM" id="Phobius"/>
    </source>
</evidence>
<feature type="transmembrane region" description="Helical" evidence="7">
    <location>
        <begin position="494"/>
        <end position="515"/>
    </location>
</feature>
<organism evidence="9 10">
    <name type="scientific">Plasmopara halstedii</name>
    <name type="common">Downy mildew of sunflower</name>
    <dbReference type="NCBI Taxonomy" id="4781"/>
    <lineage>
        <taxon>Eukaryota</taxon>
        <taxon>Sar</taxon>
        <taxon>Stramenopiles</taxon>
        <taxon>Oomycota</taxon>
        <taxon>Peronosporomycetes</taxon>
        <taxon>Peronosporales</taxon>
        <taxon>Peronosporaceae</taxon>
        <taxon>Plasmopara</taxon>
    </lineage>
</organism>
<feature type="transmembrane region" description="Helical" evidence="7">
    <location>
        <begin position="295"/>
        <end position="316"/>
    </location>
</feature>